<dbReference type="OrthoDB" id="427098at2"/>
<keyword evidence="2" id="KW-1185">Reference proteome</keyword>
<reference evidence="1 2" key="1">
    <citation type="submission" date="2007-03" db="EMBL/GenBank/DDBJ databases">
        <authorList>
            <person name="Stal L."/>
            <person name="Ferriera S."/>
            <person name="Johnson J."/>
            <person name="Kravitz S."/>
            <person name="Beeson K."/>
            <person name="Sutton G."/>
            <person name="Rogers Y.-H."/>
            <person name="Friedman R."/>
            <person name="Frazier M."/>
            <person name="Venter J.C."/>
        </authorList>
    </citation>
    <scope>NUCLEOTIDE SEQUENCE [LARGE SCALE GENOMIC DNA]</scope>
    <source>
        <strain evidence="1 2">CCY0110</strain>
    </source>
</reference>
<dbReference type="eggNOG" id="COG3636">
    <property type="taxonomic scope" value="Bacteria"/>
</dbReference>
<proteinExistence type="predicted"/>
<dbReference type="RefSeq" id="WP_008276778.1">
    <property type="nucleotide sequence ID" value="NZ_AAXW01000030.1"/>
</dbReference>
<evidence type="ECO:0000313" key="1">
    <source>
        <dbReference type="EMBL" id="EAZ90137.1"/>
    </source>
</evidence>
<dbReference type="Proteomes" id="UP000003781">
    <property type="component" value="Unassembled WGS sequence"/>
</dbReference>
<gene>
    <name evidence="1" type="ORF">CY0110_06039</name>
</gene>
<protein>
    <submittedName>
        <fullName evidence="1">Uncharacterized protein</fullName>
    </submittedName>
</protein>
<comment type="caution">
    <text evidence="1">The sequence shown here is derived from an EMBL/GenBank/DDBJ whole genome shotgun (WGS) entry which is preliminary data.</text>
</comment>
<name>A3ITS1_9CHRO</name>
<dbReference type="EMBL" id="AAXW01000030">
    <property type="protein sequence ID" value="EAZ90137.1"/>
    <property type="molecule type" value="Genomic_DNA"/>
</dbReference>
<accession>A3ITS1</accession>
<organism evidence="1 2">
    <name type="scientific">Crocosphaera chwakensis CCY0110</name>
    <dbReference type="NCBI Taxonomy" id="391612"/>
    <lineage>
        <taxon>Bacteria</taxon>
        <taxon>Bacillati</taxon>
        <taxon>Cyanobacteriota</taxon>
        <taxon>Cyanophyceae</taxon>
        <taxon>Oscillatoriophycideae</taxon>
        <taxon>Chroococcales</taxon>
        <taxon>Aphanothecaceae</taxon>
        <taxon>Crocosphaera</taxon>
        <taxon>Crocosphaera chwakensis</taxon>
    </lineage>
</organism>
<sequence>MPIKNYQDDFFKRLSDPHYASQYLKVALDETLKDGNKEAFILALENIMEAKKMVKTLSKITENSQGEIDKLLWNKEQLTVENLLFILHSVGISIDFKPIMD</sequence>
<dbReference type="AlphaFoldDB" id="A3ITS1"/>
<evidence type="ECO:0000313" key="2">
    <source>
        <dbReference type="Proteomes" id="UP000003781"/>
    </source>
</evidence>